<name>A0ACC0DD49_9PEZI</name>
<dbReference type="EMBL" id="MU394290">
    <property type="protein sequence ID" value="KAI6090566.1"/>
    <property type="molecule type" value="Genomic_DNA"/>
</dbReference>
<proteinExistence type="predicted"/>
<accession>A0ACC0DD49</accession>
<reference evidence="1 2" key="1">
    <citation type="journal article" date="2022" name="New Phytol.">
        <title>Ecological generalism drives hyperdiversity of secondary metabolite gene clusters in xylarialean endophytes.</title>
        <authorList>
            <person name="Franco M.E.E."/>
            <person name="Wisecaver J.H."/>
            <person name="Arnold A.E."/>
            <person name="Ju Y.M."/>
            <person name="Slot J.C."/>
            <person name="Ahrendt S."/>
            <person name="Moore L.P."/>
            <person name="Eastman K.E."/>
            <person name="Scott K."/>
            <person name="Konkel Z."/>
            <person name="Mondo S.J."/>
            <person name="Kuo A."/>
            <person name="Hayes R.D."/>
            <person name="Haridas S."/>
            <person name="Andreopoulos B."/>
            <person name="Riley R."/>
            <person name="LaButti K."/>
            <person name="Pangilinan J."/>
            <person name="Lipzen A."/>
            <person name="Amirebrahimi M."/>
            <person name="Yan J."/>
            <person name="Adam C."/>
            <person name="Keymanesh K."/>
            <person name="Ng V."/>
            <person name="Louie K."/>
            <person name="Northen T."/>
            <person name="Drula E."/>
            <person name="Henrissat B."/>
            <person name="Hsieh H.M."/>
            <person name="Youens-Clark K."/>
            <person name="Lutzoni F."/>
            <person name="Miadlikowska J."/>
            <person name="Eastwood D.C."/>
            <person name="Hamelin R.C."/>
            <person name="Grigoriev I.V."/>
            <person name="U'Ren J.M."/>
        </authorList>
    </citation>
    <scope>NUCLEOTIDE SEQUENCE [LARGE SCALE GENOMIC DNA]</scope>
    <source>
        <strain evidence="1 2">ER1909</strain>
    </source>
</reference>
<evidence type="ECO:0000313" key="2">
    <source>
        <dbReference type="Proteomes" id="UP001497680"/>
    </source>
</evidence>
<protein>
    <submittedName>
        <fullName evidence="1">Uncharacterized protein</fullName>
    </submittedName>
</protein>
<evidence type="ECO:0000313" key="1">
    <source>
        <dbReference type="EMBL" id="KAI6090566.1"/>
    </source>
</evidence>
<dbReference type="Proteomes" id="UP001497680">
    <property type="component" value="Unassembled WGS sequence"/>
</dbReference>
<organism evidence="1 2">
    <name type="scientific">Hypoxylon rubiginosum</name>
    <dbReference type="NCBI Taxonomy" id="110542"/>
    <lineage>
        <taxon>Eukaryota</taxon>
        <taxon>Fungi</taxon>
        <taxon>Dikarya</taxon>
        <taxon>Ascomycota</taxon>
        <taxon>Pezizomycotina</taxon>
        <taxon>Sordariomycetes</taxon>
        <taxon>Xylariomycetidae</taxon>
        <taxon>Xylariales</taxon>
        <taxon>Hypoxylaceae</taxon>
        <taxon>Hypoxylon</taxon>
    </lineage>
</organism>
<gene>
    <name evidence="1" type="ORF">F4821DRAFT_228545</name>
</gene>
<sequence length="421" mass="47772">MMTSKGPYSLRLPHYWKFILLAFLVISSGILFFERYWQIQSPETQEINLGSSEKLEGVDTFDVGSTASDDTTTTKIIASITSTNSTIISTTSTISPNQASPSPNPAGLAASLQNGANNPTVNLVMATMRDDDISWTRNIQIPNLNIIRYISDSMDAEYHPPVPKKGHEALIYHTYMHDFYDNLPDISIFTHADDSSWHVDTILNNSMAFSLSHLDLEQVMLRQYFNLRVAWLGGCPDWINTTKGVDDAQKAEEPYMHQAFMENFDTTDDEVPEILGGPCCSQFAATRDAIRRHPKSQYRKNMDWLILTTWTDYITGRVWEHMWTWLFKGEAVDCEVEWQSYCRMYHICFGPASREKVWGLEKEKNRLKRDGVLGELMTLLGGEKAQRRLDEIDAMIAAELEEAIETGKSEAGRANVLADLL</sequence>
<comment type="caution">
    <text evidence="1">The sequence shown here is derived from an EMBL/GenBank/DDBJ whole genome shotgun (WGS) entry which is preliminary data.</text>
</comment>
<keyword evidence="2" id="KW-1185">Reference proteome</keyword>